<dbReference type="PROSITE" id="PS50097">
    <property type="entry name" value="BTB"/>
    <property type="match status" value="1"/>
</dbReference>
<dbReference type="OrthoDB" id="2799068at2759"/>
<reference evidence="2 3" key="1">
    <citation type="journal article" date="2020" name="ISME J.">
        <title>Uncovering the hidden diversity of litter-decomposition mechanisms in mushroom-forming fungi.</title>
        <authorList>
            <person name="Floudas D."/>
            <person name="Bentzer J."/>
            <person name="Ahren D."/>
            <person name="Johansson T."/>
            <person name="Persson P."/>
            <person name="Tunlid A."/>
        </authorList>
    </citation>
    <scope>NUCLEOTIDE SEQUENCE [LARGE SCALE GENOMIC DNA]</scope>
    <source>
        <strain evidence="2 3">CBS 661.87</strain>
    </source>
</reference>
<accession>A0A8H5H006</accession>
<organism evidence="2 3">
    <name type="scientific">Tricholomella constricta</name>
    <dbReference type="NCBI Taxonomy" id="117010"/>
    <lineage>
        <taxon>Eukaryota</taxon>
        <taxon>Fungi</taxon>
        <taxon>Dikarya</taxon>
        <taxon>Basidiomycota</taxon>
        <taxon>Agaricomycotina</taxon>
        <taxon>Agaricomycetes</taxon>
        <taxon>Agaricomycetidae</taxon>
        <taxon>Agaricales</taxon>
        <taxon>Tricholomatineae</taxon>
        <taxon>Lyophyllaceae</taxon>
        <taxon>Tricholomella</taxon>
    </lineage>
</organism>
<evidence type="ECO:0000259" key="1">
    <source>
        <dbReference type="PROSITE" id="PS50097"/>
    </source>
</evidence>
<dbReference type="InterPro" id="IPR011333">
    <property type="entry name" value="SKP1/BTB/POZ_sf"/>
</dbReference>
<dbReference type="Gene3D" id="3.30.710.10">
    <property type="entry name" value="Potassium Channel Kv1.1, Chain A"/>
    <property type="match status" value="1"/>
</dbReference>
<dbReference type="CDD" id="cd18186">
    <property type="entry name" value="BTB_POZ_ZBTB_KLHL-like"/>
    <property type="match status" value="1"/>
</dbReference>
<dbReference type="AlphaFoldDB" id="A0A8H5H006"/>
<dbReference type="InterPro" id="IPR000210">
    <property type="entry name" value="BTB/POZ_dom"/>
</dbReference>
<dbReference type="EMBL" id="JAACJP010000037">
    <property type="protein sequence ID" value="KAF5374142.1"/>
    <property type="molecule type" value="Genomic_DNA"/>
</dbReference>
<evidence type="ECO:0000313" key="3">
    <source>
        <dbReference type="Proteomes" id="UP000565441"/>
    </source>
</evidence>
<gene>
    <name evidence="2" type="ORF">D9615_008824</name>
</gene>
<name>A0A8H5H006_9AGAR</name>
<protein>
    <recommendedName>
        <fullName evidence="1">BTB domain-containing protein</fullName>
    </recommendedName>
</protein>
<sequence length="321" mass="37566">MSTTKRKRVDDGPRAEEELKARSDIWFNDGNIILEAQGKQFRVHRGVLAKHSDVFKDMFDVPTPPNDPTVEGCQIVHLTDSAQDVEHLLSCLYDWLHYSSEPLPVRILSALVRLGHKYAFLQFRDEAVSRLEYDYPNDIKNYLQPKKEYALIRYEEPNERLDILNLAREYKLHTILPSLYMELFTKYHLNEIIAGVDRKDGTSFHLPQDEKLVWAVGFSRYRAASMKHTFYWMTNVPYEGCTSRKCRNAARVVSHGVIYDFNDHIYPCLFDWNKEWEENLCESCVSAAKVEHEEELNKIWEAVPSFFGLPSWGDLSNFDFN</sequence>
<keyword evidence="3" id="KW-1185">Reference proteome</keyword>
<comment type="caution">
    <text evidence="2">The sequence shown here is derived from an EMBL/GenBank/DDBJ whole genome shotgun (WGS) entry which is preliminary data.</text>
</comment>
<dbReference type="Proteomes" id="UP000565441">
    <property type="component" value="Unassembled WGS sequence"/>
</dbReference>
<evidence type="ECO:0000313" key="2">
    <source>
        <dbReference type="EMBL" id="KAF5374142.1"/>
    </source>
</evidence>
<feature type="domain" description="BTB" evidence="1">
    <location>
        <begin position="30"/>
        <end position="94"/>
    </location>
</feature>
<proteinExistence type="predicted"/>
<dbReference type="SUPFAM" id="SSF54695">
    <property type="entry name" value="POZ domain"/>
    <property type="match status" value="1"/>
</dbReference>
<dbReference type="Pfam" id="PF00651">
    <property type="entry name" value="BTB"/>
    <property type="match status" value="1"/>
</dbReference>
<dbReference type="SMART" id="SM00225">
    <property type="entry name" value="BTB"/>
    <property type="match status" value="1"/>
</dbReference>